<feature type="compositionally biased region" description="Gly residues" evidence="10">
    <location>
        <begin position="622"/>
        <end position="646"/>
    </location>
</feature>
<feature type="region of interest" description="Disordered" evidence="10">
    <location>
        <begin position="621"/>
        <end position="655"/>
    </location>
</feature>
<organism evidence="12 13">
    <name type="scientific">Chlorella sorokiniana</name>
    <name type="common">Freshwater green alga</name>
    <dbReference type="NCBI Taxonomy" id="3076"/>
    <lineage>
        <taxon>Eukaryota</taxon>
        <taxon>Viridiplantae</taxon>
        <taxon>Chlorophyta</taxon>
        <taxon>core chlorophytes</taxon>
        <taxon>Trebouxiophyceae</taxon>
        <taxon>Chlorellales</taxon>
        <taxon>Chlorellaceae</taxon>
        <taxon>Chlorella clade</taxon>
        <taxon>Chlorella</taxon>
    </lineage>
</organism>
<protein>
    <submittedName>
        <fullName evidence="12">RETICULATA-RELATED chloroplastic-like</fullName>
    </submittedName>
</protein>
<dbReference type="STRING" id="3076.A0A2P6TTS1"/>
<gene>
    <name evidence="12" type="ORF">C2E21_4046</name>
</gene>
<reference evidence="12 13" key="1">
    <citation type="journal article" date="2018" name="Plant J.">
        <title>Genome sequences of Chlorella sorokiniana UTEX 1602 and Micractinium conductrix SAG 241.80: implications to maltose excretion by a green alga.</title>
        <authorList>
            <person name="Arriola M.B."/>
            <person name="Velmurugan N."/>
            <person name="Zhang Y."/>
            <person name="Plunkett M.H."/>
            <person name="Hondzo H."/>
            <person name="Barney B.M."/>
        </authorList>
    </citation>
    <scope>NUCLEOTIDE SEQUENCE [LARGE SCALE GENOMIC DNA]</scope>
    <source>
        <strain evidence="13">UTEX 1602</strain>
    </source>
</reference>
<evidence type="ECO:0000313" key="12">
    <source>
        <dbReference type="EMBL" id="PRW57465.1"/>
    </source>
</evidence>
<dbReference type="AlphaFoldDB" id="A0A2P6TTS1"/>
<keyword evidence="9 11" id="KW-0472">Membrane</keyword>
<evidence type="ECO:0000256" key="9">
    <source>
        <dbReference type="ARBA" id="ARBA00023136"/>
    </source>
</evidence>
<feature type="compositionally biased region" description="Acidic residues" evidence="10">
    <location>
        <begin position="439"/>
        <end position="451"/>
    </location>
</feature>
<evidence type="ECO:0000313" key="13">
    <source>
        <dbReference type="Proteomes" id="UP000239899"/>
    </source>
</evidence>
<evidence type="ECO:0000256" key="1">
    <source>
        <dbReference type="ARBA" id="ARBA00004141"/>
    </source>
</evidence>
<keyword evidence="5" id="KW-0934">Plastid</keyword>
<name>A0A2P6TTS1_CHLSO</name>
<keyword evidence="7" id="KW-0809">Transit peptide</keyword>
<feature type="region of interest" description="Disordered" evidence="10">
    <location>
        <begin position="891"/>
        <end position="910"/>
    </location>
</feature>
<evidence type="ECO:0000256" key="6">
    <source>
        <dbReference type="ARBA" id="ARBA00022692"/>
    </source>
</evidence>
<evidence type="ECO:0000256" key="2">
    <source>
        <dbReference type="ARBA" id="ARBA00004229"/>
    </source>
</evidence>
<feature type="compositionally biased region" description="Low complexity" evidence="10">
    <location>
        <begin position="427"/>
        <end position="438"/>
    </location>
</feature>
<evidence type="ECO:0000256" key="5">
    <source>
        <dbReference type="ARBA" id="ARBA00022640"/>
    </source>
</evidence>
<evidence type="ECO:0000256" key="4">
    <source>
        <dbReference type="ARBA" id="ARBA00022528"/>
    </source>
</evidence>
<dbReference type="GO" id="GO:0009507">
    <property type="term" value="C:chloroplast"/>
    <property type="evidence" value="ECO:0007669"/>
    <property type="project" value="UniProtKB-SubCell"/>
</dbReference>
<dbReference type="GO" id="GO:0016020">
    <property type="term" value="C:membrane"/>
    <property type="evidence" value="ECO:0007669"/>
    <property type="project" value="UniProtKB-SubCell"/>
</dbReference>
<dbReference type="Proteomes" id="UP000239899">
    <property type="component" value="Unassembled WGS sequence"/>
</dbReference>
<comment type="similarity">
    <text evidence="3">Belongs to the RETICULATA family.</text>
</comment>
<dbReference type="PANTHER" id="PTHR31620">
    <property type="entry name" value="PROTEIN RETICULATA-RELATED 2, CHLOROPLASTIC-RELATED"/>
    <property type="match status" value="1"/>
</dbReference>
<dbReference type="InterPro" id="IPR021825">
    <property type="entry name" value="RETICULATA-related"/>
</dbReference>
<proteinExistence type="inferred from homology"/>
<dbReference type="Pfam" id="PF11891">
    <property type="entry name" value="RETICULATA-like"/>
    <property type="match status" value="1"/>
</dbReference>
<comment type="caution">
    <text evidence="12">The sequence shown here is derived from an EMBL/GenBank/DDBJ whole genome shotgun (WGS) entry which is preliminary data.</text>
</comment>
<sequence length="910" mass="95400">MLPLVDRLEGKAWRVQAGRRRRSGQPLPAAAVLGGLEPLLLVGHSLILGLDRLGSSPHLQWALASLPKGQRLDADAQGRVLQWPAILLRLAAAALERAAEAEPAGSDSGGGIASWLVPGLTATLQLLDTTNEQVMESLMVPVNQGLSQRTAARRRSSNEEQQEAAEEEAGSSCFAPSQWDVQYAQVWDALRRDAMPQALLDQVLRAAVRSMLVLHREAGFTPLSAWDALFKVLSHYQMLGFHNTMSACMAGLSGGQALNGTPDPALVAAFSGHKRLAQQFAELALSWLEHILRQPSSAAPVSGSASSNSSGKRISLDYILLMLDPPRAGWEALQQVMAAVESAVRALPPLASRGMSWRREAASLAAQLVAALSAAASLHPPEPRTVGTGRAAITTGCPAPSAVLRQALHLATSVGKAARLLLEQPDPEAQQAPGQQEAQGEEDDSSSDDEDSRLAGREPKAAHSLAQLNRHAAELGALCYRSLRKKEASEHRVLRCLAITALHTEASLAPALAEAGPAPPPPISLLDALWGRQQTVTPTSTAEVLHEVLQQASSALGIVESTSPGGGVSGSSGAEPSEQQHRSVVAREHVLALGVRRCSYLYGARPSCKLSRRQEAQWVAAAGGGDGGSSGGSSGGSGGSGGGGGGDDGEQPSEKKVFGWKGWQDRVAADPQFVYKVVVEQVIGVSASVIGDMASRPNWGLNELDFVFATLVVGSIVNFSLMYLLAPVAAGPGGAATAGLVQRVFGDFYLKGWGAPTGHMFQPGFTMGQRAVNFVYKGAIFAFIGMCAGLVGTATSNGLLELRKKLDPSYVSQNEAPSVVGNASCWALHMGLSSNFRYQALNGLDMVLQPVVPSSVFRILTSVIRGANNMIGGISFVMIAKALGVQKAGGTEAAAAPAPTDAKDAKKKKK</sequence>
<feature type="compositionally biased region" description="Acidic residues" evidence="10">
    <location>
        <begin position="160"/>
        <end position="169"/>
    </location>
</feature>
<feature type="transmembrane region" description="Helical" evidence="11">
    <location>
        <begin position="774"/>
        <end position="795"/>
    </location>
</feature>
<keyword evidence="13" id="KW-1185">Reference proteome</keyword>
<keyword evidence="8 11" id="KW-1133">Transmembrane helix</keyword>
<evidence type="ECO:0000256" key="3">
    <source>
        <dbReference type="ARBA" id="ARBA00010793"/>
    </source>
</evidence>
<evidence type="ECO:0000256" key="10">
    <source>
        <dbReference type="SAM" id="MobiDB-lite"/>
    </source>
</evidence>
<evidence type="ECO:0000256" key="11">
    <source>
        <dbReference type="SAM" id="Phobius"/>
    </source>
</evidence>
<comment type="subcellular location">
    <subcellularLocation>
        <location evidence="1">Membrane</location>
        <topology evidence="1">Multi-pass membrane protein</topology>
    </subcellularLocation>
    <subcellularLocation>
        <location evidence="2">Plastid</location>
        <location evidence="2">Chloroplast</location>
    </subcellularLocation>
</comment>
<accession>A0A2P6TTS1</accession>
<feature type="region of interest" description="Disordered" evidence="10">
    <location>
        <begin position="559"/>
        <end position="583"/>
    </location>
</feature>
<feature type="region of interest" description="Disordered" evidence="10">
    <location>
        <begin position="149"/>
        <end position="171"/>
    </location>
</feature>
<dbReference type="OrthoDB" id="497268at2759"/>
<keyword evidence="6 11" id="KW-0812">Transmembrane</keyword>
<feature type="transmembrane region" description="Helical" evidence="11">
    <location>
        <begin position="706"/>
        <end position="726"/>
    </location>
</feature>
<keyword evidence="4" id="KW-0150">Chloroplast</keyword>
<feature type="region of interest" description="Disordered" evidence="10">
    <location>
        <begin position="427"/>
        <end position="462"/>
    </location>
</feature>
<evidence type="ECO:0000256" key="7">
    <source>
        <dbReference type="ARBA" id="ARBA00022946"/>
    </source>
</evidence>
<dbReference type="EMBL" id="LHPG02000007">
    <property type="protein sequence ID" value="PRW57465.1"/>
    <property type="molecule type" value="Genomic_DNA"/>
</dbReference>
<dbReference type="PANTHER" id="PTHR31620:SF15">
    <property type="entry name" value="PROTEIN RETICULATA-RELATED 2, CHLOROPLASTIC-RELATED"/>
    <property type="match status" value="1"/>
</dbReference>
<feature type="compositionally biased region" description="Low complexity" evidence="10">
    <location>
        <begin position="891"/>
        <end position="900"/>
    </location>
</feature>
<feature type="compositionally biased region" description="Basic and acidic residues" evidence="10">
    <location>
        <begin position="452"/>
        <end position="461"/>
    </location>
</feature>
<evidence type="ECO:0000256" key="8">
    <source>
        <dbReference type="ARBA" id="ARBA00022989"/>
    </source>
</evidence>